<proteinExistence type="predicted"/>
<dbReference type="PANTHER" id="PTHR11412:SF171">
    <property type="entry name" value="PREGNANCY ZONE PROTEIN-LIKE PROTEIN"/>
    <property type="match status" value="1"/>
</dbReference>
<feature type="region of interest" description="Disordered" evidence="1">
    <location>
        <begin position="72"/>
        <end position="112"/>
    </location>
</feature>
<protein>
    <submittedName>
        <fullName evidence="4">2OG-FeII_Oxy_2 domain-containing protein</fullName>
    </submittedName>
</protein>
<reference evidence="2 3" key="2">
    <citation type="submission" date="2018-11" db="EMBL/GenBank/DDBJ databases">
        <authorList>
            <consortium name="Pathogen Informatics"/>
        </authorList>
    </citation>
    <scope>NUCLEOTIDE SEQUENCE [LARGE SCALE GENOMIC DNA]</scope>
    <source>
        <strain evidence="2 3">NST_G2</strain>
    </source>
</reference>
<dbReference type="PANTHER" id="PTHR11412">
    <property type="entry name" value="MACROGLOBULIN / COMPLEMENT"/>
    <property type="match status" value="1"/>
</dbReference>
<dbReference type="Proteomes" id="UP000275846">
    <property type="component" value="Unassembled WGS sequence"/>
</dbReference>
<reference evidence="4" key="1">
    <citation type="submission" date="2016-06" db="UniProtKB">
        <authorList>
            <consortium name="WormBaseParasite"/>
        </authorList>
    </citation>
    <scope>IDENTIFICATION</scope>
</reference>
<evidence type="ECO:0000313" key="3">
    <source>
        <dbReference type="Proteomes" id="UP000275846"/>
    </source>
</evidence>
<dbReference type="STRING" id="70667.A0A183SI84"/>
<dbReference type="AlphaFoldDB" id="A0A183SI84"/>
<evidence type="ECO:0000313" key="2">
    <source>
        <dbReference type="EMBL" id="VDL90317.1"/>
    </source>
</evidence>
<dbReference type="EMBL" id="UYSU01032695">
    <property type="protein sequence ID" value="VDL90317.1"/>
    <property type="molecule type" value="Genomic_DNA"/>
</dbReference>
<dbReference type="WBParaSite" id="SSLN_0000406801-mRNA-1">
    <property type="protein sequence ID" value="SSLN_0000406801-mRNA-1"/>
    <property type="gene ID" value="SSLN_0000406801"/>
</dbReference>
<organism evidence="4">
    <name type="scientific">Schistocephalus solidus</name>
    <name type="common">Tapeworm</name>
    <dbReference type="NCBI Taxonomy" id="70667"/>
    <lineage>
        <taxon>Eukaryota</taxon>
        <taxon>Metazoa</taxon>
        <taxon>Spiralia</taxon>
        <taxon>Lophotrochozoa</taxon>
        <taxon>Platyhelminthes</taxon>
        <taxon>Cestoda</taxon>
        <taxon>Eucestoda</taxon>
        <taxon>Diphyllobothriidea</taxon>
        <taxon>Diphyllobothriidae</taxon>
        <taxon>Schistocephalus</taxon>
    </lineage>
</organism>
<dbReference type="InterPro" id="IPR050473">
    <property type="entry name" value="A2M/Complement_sys"/>
</dbReference>
<keyword evidence="3" id="KW-1185">Reference proteome</keyword>
<gene>
    <name evidence="2" type="ORF">SSLN_LOCUS3932</name>
</gene>
<evidence type="ECO:0000256" key="1">
    <source>
        <dbReference type="SAM" id="MobiDB-lite"/>
    </source>
</evidence>
<name>A0A183SI84_SCHSO</name>
<feature type="compositionally biased region" description="Acidic residues" evidence="1">
    <location>
        <begin position="84"/>
        <end position="93"/>
    </location>
</feature>
<dbReference type="Gene3D" id="2.60.40.1930">
    <property type="match status" value="1"/>
</dbReference>
<dbReference type="OrthoDB" id="9998011at2759"/>
<accession>A0A183SI84</accession>
<feature type="compositionally biased region" description="Basic and acidic residues" evidence="1">
    <location>
        <begin position="72"/>
        <end position="83"/>
    </location>
</feature>
<evidence type="ECO:0000313" key="4">
    <source>
        <dbReference type="WBParaSite" id="SSLN_0000406801-mRNA-1"/>
    </source>
</evidence>
<sequence length="315" mass="35713">MHPLPSLSIDCYIRSLRASQMKLSYRIYSKRSADGLYLAEVGFRPPFITEVGGGIYLNVAYEYCLPEEEGQLERRYSENHDNGSVEDLEEEKEESGMSVGDGGKDDENDYEIGAPDAVVTPERADNQTGKNQLMYTSFSRKSVVILAESEKPIDRPGENIRLIALNSRQLHPTSEKLEWPKFRVDWQKGIYPKYVKVPEDERRKRKVSSGFNLIYAEDPSGNKVKEWRNASQMTAFNLSFHLLSDAFEGIWRLAVNVFISSETLKGNVKNHILPRFLASIPVTNEENVDAEMTHFNVGATYTNGNSFQGHCDAQI</sequence>